<dbReference type="PANTHER" id="PTHR43610">
    <property type="entry name" value="BLL6696 PROTEIN"/>
    <property type="match status" value="1"/>
</dbReference>
<dbReference type="SUPFAM" id="SSF55729">
    <property type="entry name" value="Acyl-CoA N-acyltransferases (Nat)"/>
    <property type="match status" value="1"/>
</dbReference>
<feature type="domain" description="N-acetyltransferase" evidence="1">
    <location>
        <begin position="20"/>
        <end position="149"/>
    </location>
</feature>
<keyword evidence="3" id="KW-1185">Reference proteome</keyword>
<evidence type="ECO:0000313" key="2">
    <source>
        <dbReference type="EMBL" id="OIV39685.1"/>
    </source>
</evidence>
<dbReference type="AlphaFoldDB" id="A0A1J7BM50"/>
<dbReference type="Proteomes" id="UP000182826">
    <property type="component" value="Unassembled WGS sequence"/>
</dbReference>
<comment type="caution">
    <text evidence="2">The sequence shown here is derived from an EMBL/GenBank/DDBJ whole genome shotgun (WGS) entry which is preliminary data.</text>
</comment>
<dbReference type="Pfam" id="PF13302">
    <property type="entry name" value="Acetyltransf_3"/>
    <property type="match status" value="1"/>
</dbReference>
<evidence type="ECO:0000313" key="3">
    <source>
        <dbReference type="Proteomes" id="UP000182826"/>
    </source>
</evidence>
<gene>
    <name evidence="2" type="ORF">BKM63_22750</name>
</gene>
<keyword evidence="2" id="KW-0808">Transferase</keyword>
<dbReference type="PANTHER" id="PTHR43610:SF1">
    <property type="entry name" value="N-ACETYLTRANSFERASE DOMAIN-CONTAINING PROTEIN"/>
    <property type="match status" value="1"/>
</dbReference>
<accession>A0A1J7BM50</accession>
<name>A0A1J7BM50_FLAJO</name>
<dbReference type="RefSeq" id="WP_071638879.1">
    <property type="nucleotide sequence ID" value="NZ_MLFK01000013.1"/>
</dbReference>
<dbReference type="InterPro" id="IPR016181">
    <property type="entry name" value="Acyl_CoA_acyltransferase"/>
</dbReference>
<dbReference type="OrthoDB" id="9795199at2"/>
<dbReference type="EMBL" id="MLFK01000013">
    <property type="protein sequence ID" value="OIV39685.1"/>
    <property type="molecule type" value="Genomic_DNA"/>
</dbReference>
<protein>
    <submittedName>
        <fullName evidence="2">GNAT family N-acetyltransferase</fullName>
    </submittedName>
</protein>
<dbReference type="GO" id="GO:0016747">
    <property type="term" value="F:acyltransferase activity, transferring groups other than amino-acyl groups"/>
    <property type="evidence" value="ECO:0007669"/>
    <property type="project" value="InterPro"/>
</dbReference>
<sequence>MAASNFNLQPDFLENEITKLIPLEEKHFEALFKAASDPLIWEQNPVKDRYTREGFKTYFDIIITKGSFLILDKQTNEIMGTTSFYDYNPEKSSVGIGYTFITRKYWGGPYNNSNKKLMIDYAFQHINSVLFHVGAENFRSQKAVLKLGAEKINDIMFTINGVDVPYFEYELCKMENVKCEM</sequence>
<proteinExistence type="predicted"/>
<organism evidence="2 3">
    <name type="scientific">Flavobacterium johnsoniae</name>
    <name type="common">Cytophaga johnsonae</name>
    <dbReference type="NCBI Taxonomy" id="986"/>
    <lineage>
        <taxon>Bacteria</taxon>
        <taxon>Pseudomonadati</taxon>
        <taxon>Bacteroidota</taxon>
        <taxon>Flavobacteriia</taxon>
        <taxon>Flavobacteriales</taxon>
        <taxon>Flavobacteriaceae</taxon>
        <taxon>Flavobacterium</taxon>
    </lineage>
</organism>
<reference evidence="2 3" key="1">
    <citation type="submission" date="2016-10" db="EMBL/GenBank/DDBJ databases">
        <title>Draft Genome Sequence of Rhizobacteria Flavobacterium johnsoniae CI04.</title>
        <authorList>
            <person name="Bravo J.I."/>
            <person name="Lozano G.L."/>
            <person name="Handelsman J."/>
        </authorList>
    </citation>
    <scope>NUCLEOTIDE SEQUENCE [LARGE SCALE GENOMIC DNA]</scope>
    <source>
        <strain evidence="2 3">CI04</strain>
    </source>
</reference>
<evidence type="ECO:0000259" key="1">
    <source>
        <dbReference type="Pfam" id="PF13302"/>
    </source>
</evidence>
<dbReference type="InterPro" id="IPR000182">
    <property type="entry name" value="GNAT_dom"/>
</dbReference>
<dbReference type="Gene3D" id="3.40.630.30">
    <property type="match status" value="1"/>
</dbReference>